<evidence type="ECO:0000256" key="1">
    <source>
        <dbReference type="SAM" id="Phobius"/>
    </source>
</evidence>
<dbReference type="GeneID" id="94335014"/>
<protein>
    <submittedName>
        <fullName evidence="3">Uncharacterized protein</fullName>
    </submittedName>
</protein>
<reference evidence="3" key="1">
    <citation type="journal article" date="2023" name="Nat. Microbiol.">
        <title>Babesia duncani multi-omics identifies virulence factors and drug targets.</title>
        <authorList>
            <person name="Singh P."/>
            <person name="Lonardi S."/>
            <person name="Liang Q."/>
            <person name="Vydyam P."/>
            <person name="Khabirova E."/>
            <person name="Fang T."/>
            <person name="Gihaz S."/>
            <person name="Thekkiniath J."/>
            <person name="Munshi M."/>
            <person name="Abel S."/>
            <person name="Ciampossin L."/>
            <person name="Batugedara G."/>
            <person name="Gupta M."/>
            <person name="Lu X.M."/>
            <person name="Lenz T."/>
            <person name="Chakravarty S."/>
            <person name="Cornillot E."/>
            <person name="Hu Y."/>
            <person name="Ma W."/>
            <person name="Gonzalez L.M."/>
            <person name="Sanchez S."/>
            <person name="Estrada K."/>
            <person name="Sanchez-Flores A."/>
            <person name="Montero E."/>
            <person name="Harb O.S."/>
            <person name="Le Roch K.G."/>
            <person name="Mamoun C.B."/>
        </authorList>
    </citation>
    <scope>NUCLEOTIDE SEQUENCE</scope>
    <source>
        <strain evidence="3">WA1</strain>
    </source>
</reference>
<feature type="transmembrane region" description="Helical" evidence="1">
    <location>
        <begin position="208"/>
        <end position="233"/>
    </location>
</feature>
<dbReference type="EMBL" id="JALLKP010000001">
    <property type="protein sequence ID" value="KAK2197713.1"/>
    <property type="molecule type" value="Genomic_DNA"/>
</dbReference>
<feature type="signal peptide" evidence="2">
    <location>
        <begin position="1"/>
        <end position="19"/>
    </location>
</feature>
<keyword evidence="4" id="KW-1185">Reference proteome</keyword>
<dbReference type="Proteomes" id="UP001214638">
    <property type="component" value="Unassembled WGS sequence"/>
</dbReference>
<evidence type="ECO:0000313" key="3">
    <source>
        <dbReference type="EMBL" id="KAK2197713.1"/>
    </source>
</evidence>
<sequence length="236" mass="26423">MTKALLLVISLSLLKAVNGHSILLHGYAIPNYFACRNDVYGVISNGNVLSPEHFKRAMEARRSASHIILSPTYDGLEDIISSAAVKLRAEALTLSHNLKYPRHLYYLQEFIAKDYTKAQLALVSITLLQTIKYNEMTLESFARSGLEATKDSDSVRSGFIVCTAEVYLQLAEKFREYHKVELARLEAEAARISKNQVNIPLMKTTGNLSLFVDAFSFAGISVLLVMIALQFYVSYF</sequence>
<keyword evidence="1" id="KW-0812">Transmembrane</keyword>
<evidence type="ECO:0000313" key="4">
    <source>
        <dbReference type="Proteomes" id="UP001214638"/>
    </source>
</evidence>
<comment type="caution">
    <text evidence="3">The sequence shown here is derived from an EMBL/GenBank/DDBJ whole genome shotgun (WGS) entry which is preliminary data.</text>
</comment>
<evidence type="ECO:0000256" key="2">
    <source>
        <dbReference type="SAM" id="SignalP"/>
    </source>
</evidence>
<keyword evidence="2" id="KW-0732">Signal</keyword>
<dbReference type="KEGG" id="bdw:94335014"/>
<gene>
    <name evidence="3" type="ORF">BdWA1_000716</name>
</gene>
<accession>A0AAD9PNQ1</accession>
<keyword evidence="1" id="KW-1133">Transmembrane helix</keyword>
<name>A0AAD9PNQ1_9APIC</name>
<organism evidence="3 4">
    <name type="scientific">Babesia duncani</name>
    <dbReference type="NCBI Taxonomy" id="323732"/>
    <lineage>
        <taxon>Eukaryota</taxon>
        <taxon>Sar</taxon>
        <taxon>Alveolata</taxon>
        <taxon>Apicomplexa</taxon>
        <taxon>Aconoidasida</taxon>
        <taxon>Piroplasmida</taxon>
        <taxon>Babesiidae</taxon>
        <taxon>Babesia</taxon>
    </lineage>
</organism>
<keyword evidence="1" id="KW-0472">Membrane</keyword>
<dbReference type="AlphaFoldDB" id="A0AAD9PNQ1"/>
<dbReference type="RefSeq" id="XP_067804555.1">
    <property type="nucleotide sequence ID" value="XM_067945764.1"/>
</dbReference>
<feature type="chain" id="PRO_5042232667" evidence="2">
    <location>
        <begin position="20"/>
        <end position="236"/>
    </location>
</feature>
<proteinExistence type="predicted"/>